<reference evidence="1 2" key="1">
    <citation type="submission" date="2019-03" db="EMBL/GenBank/DDBJ databases">
        <title>Genomic Encyclopedia of Type Strains, Phase III (KMG-III): the genomes of soil and plant-associated and newly described type strains.</title>
        <authorList>
            <person name="Whitman W."/>
        </authorList>
    </citation>
    <scope>NUCLEOTIDE SEQUENCE [LARGE SCALE GENOMIC DNA]</scope>
    <source>
        <strain evidence="1 2">CGMCC 1.12801</strain>
    </source>
</reference>
<dbReference type="EMBL" id="SNZV01000011">
    <property type="protein sequence ID" value="TDS08958.1"/>
    <property type="molecule type" value="Genomic_DNA"/>
</dbReference>
<dbReference type="Pfam" id="PF08837">
    <property type="entry name" value="DUF1810"/>
    <property type="match status" value="1"/>
</dbReference>
<dbReference type="SUPFAM" id="SSF140736">
    <property type="entry name" value="Rv1873-like"/>
    <property type="match status" value="1"/>
</dbReference>
<comment type="caution">
    <text evidence="1">The sequence shown here is derived from an EMBL/GenBank/DDBJ whole genome shotgun (WGS) entry which is preliminary data.</text>
</comment>
<evidence type="ECO:0000313" key="2">
    <source>
        <dbReference type="Proteomes" id="UP000294752"/>
    </source>
</evidence>
<name>A0A4R7CRF2_9SPHI</name>
<evidence type="ECO:0000313" key="1">
    <source>
        <dbReference type="EMBL" id="TDS08958.1"/>
    </source>
</evidence>
<dbReference type="Proteomes" id="UP000294752">
    <property type="component" value="Unassembled WGS sequence"/>
</dbReference>
<dbReference type="Gene3D" id="1.25.40.380">
    <property type="entry name" value="Protein of unknown function DUF1810"/>
    <property type="match status" value="1"/>
</dbReference>
<dbReference type="InterPro" id="IPR014937">
    <property type="entry name" value="DUF1810"/>
</dbReference>
<sequence length="139" mass="16213">MEYDLQRFLNAQNQAYLTALYEIKNGKKESHWIWFIFPQIQGLGQSENAQFYIMKNLEEAEQYLAHPILGENLIEITRELLLIEGKTALEVLGWPDNLKLQSSMTLFAKASGNHPIFQQVLDRYFEGKMDMQTLKLIES</sequence>
<dbReference type="AlphaFoldDB" id="A0A4R7CRF2"/>
<keyword evidence="2" id="KW-1185">Reference proteome</keyword>
<dbReference type="PIRSF" id="PIRSF008546">
    <property type="entry name" value="UCP008546"/>
    <property type="match status" value="1"/>
</dbReference>
<proteinExistence type="predicted"/>
<protein>
    <submittedName>
        <fullName evidence="1">Uncharacterized protein (DUF1810 family)</fullName>
    </submittedName>
</protein>
<gene>
    <name evidence="1" type="ORF">B0I21_11187</name>
</gene>
<dbReference type="OrthoDB" id="9801870at2"/>
<organism evidence="1 2">
    <name type="scientific">Sphingobacterium paludis</name>
    <dbReference type="NCBI Taxonomy" id="1476465"/>
    <lineage>
        <taxon>Bacteria</taxon>
        <taxon>Pseudomonadati</taxon>
        <taxon>Bacteroidota</taxon>
        <taxon>Sphingobacteriia</taxon>
        <taxon>Sphingobacteriales</taxon>
        <taxon>Sphingobacteriaceae</taxon>
        <taxon>Sphingobacterium</taxon>
    </lineage>
</organism>
<dbReference type="RefSeq" id="WP_133641902.1">
    <property type="nucleotide sequence ID" value="NZ_SNZV01000011.1"/>
</dbReference>
<dbReference type="InterPro" id="IPR036287">
    <property type="entry name" value="Rv1873-like_sf"/>
</dbReference>
<accession>A0A4R7CRF2</accession>